<evidence type="ECO:0000256" key="8">
    <source>
        <dbReference type="SAM" id="Phobius"/>
    </source>
</evidence>
<evidence type="ECO:0000256" key="2">
    <source>
        <dbReference type="ARBA" id="ARBA00008538"/>
    </source>
</evidence>
<evidence type="ECO:0000256" key="7">
    <source>
        <dbReference type="SAM" id="MobiDB-lite"/>
    </source>
</evidence>
<organism evidence="10">
    <name type="scientific">Mesocestoides corti</name>
    <name type="common">Flatworm</name>
    <dbReference type="NCBI Taxonomy" id="53468"/>
    <lineage>
        <taxon>Eukaryota</taxon>
        <taxon>Metazoa</taxon>
        <taxon>Spiralia</taxon>
        <taxon>Lophotrochozoa</taxon>
        <taxon>Platyhelminthes</taxon>
        <taxon>Cestoda</taxon>
        <taxon>Eucestoda</taxon>
        <taxon>Cyclophyllidea</taxon>
        <taxon>Mesocestoididae</taxon>
        <taxon>Mesocestoides</taxon>
    </lineage>
</organism>
<name>A0A5K3EJH5_MESCO</name>
<proteinExistence type="inferred from homology"/>
<accession>A0A5K3EJH5</accession>
<dbReference type="GO" id="GO:0043025">
    <property type="term" value="C:neuronal cell body"/>
    <property type="evidence" value="ECO:0007669"/>
    <property type="project" value="TreeGrafter"/>
</dbReference>
<sequence>ALTCLIFCVSYIFVIQPAIFYIFGFQQPGISQSVNHQKPKLQSESGSFQRYATATKKEKKHSGIVATILPFYACGIFLYFLYTIIKLIGNRKKVSETKKESYLKDYYRNFRYVPKKGKFLMDSDSSSEESGGNDRKVRKKYNFGWSPIPNGSIESPDIYRSVASLPKDLEYLLKKADEDKLDDAEITRLRTRLEQMEDEMTRLLNAVNNSAAFLSTKCPHVNNHQCSPSHTHQSDDSEVLYSAEEN</sequence>
<comment type="subcellular location">
    <subcellularLocation>
        <location evidence="1">Endoplasmic reticulum membrane</location>
    </subcellularLocation>
</comment>
<comment type="similarity">
    <text evidence="2">Belongs to the ric-3 family.</text>
</comment>
<protein>
    <submittedName>
        <fullName evidence="10">RIC3 domain-containing protein</fullName>
    </submittedName>
</protein>
<dbReference type="GO" id="GO:0007271">
    <property type="term" value="P:synaptic transmission, cholinergic"/>
    <property type="evidence" value="ECO:0007669"/>
    <property type="project" value="TreeGrafter"/>
</dbReference>
<feature type="region of interest" description="Disordered" evidence="7">
    <location>
        <begin position="224"/>
        <end position="246"/>
    </location>
</feature>
<keyword evidence="4" id="KW-0256">Endoplasmic reticulum</keyword>
<evidence type="ECO:0000259" key="9">
    <source>
        <dbReference type="Pfam" id="PF15361"/>
    </source>
</evidence>
<feature type="domain" description="Resistance to inhibitors of cholinesterase protein 3 N-terminal" evidence="9">
    <location>
        <begin position="36"/>
        <end position="205"/>
    </location>
</feature>
<dbReference type="PANTHER" id="PTHR21723:SF3">
    <property type="entry name" value="PROTEIN RIC-3"/>
    <property type="match status" value="1"/>
</dbReference>
<dbReference type="GO" id="GO:0045202">
    <property type="term" value="C:synapse"/>
    <property type="evidence" value="ECO:0007669"/>
    <property type="project" value="GOC"/>
</dbReference>
<dbReference type="InterPro" id="IPR032763">
    <property type="entry name" value="RIC3_N"/>
</dbReference>
<dbReference type="Pfam" id="PF15361">
    <property type="entry name" value="RIC3"/>
    <property type="match status" value="1"/>
</dbReference>
<evidence type="ECO:0000256" key="5">
    <source>
        <dbReference type="ARBA" id="ARBA00022989"/>
    </source>
</evidence>
<dbReference type="WBParaSite" id="MCU_001005-RB">
    <property type="protein sequence ID" value="MCU_001005-RB"/>
    <property type="gene ID" value="MCU_001005"/>
</dbReference>
<evidence type="ECO:0000256" key="6">
    <source>
        <dbReference type="ARBA" id="ARBA00023136"/>
    </source>
</evidence>
<dbReference type="GO" id="GO:0005789">
    <property type="term" value="C:endoplasmic reticulum membrane"/>
    <property type="evidence" value="ECO:0007669"/>
    <property type="project" value="UniProtKB-SubCell"/>
</dbReference>
<keyword evidence="6 8" id="KW-0472">Membrane</keyword>
<dbReference type="GO" id="GO:0043005">
    <property type="term" value="C:neuron projection"/>
    <property type="evidence" value="ECO:0007669"/>
    <property type="project" value="TreeGrafter"/>
</dbReference>
<dbReference type="PANTHER" id="PTHR21723">
    <property type="entry name" value="RESISTANCE TO INHIBITORS OF CHOLINESTERASE PROTEIN 3 RIC3"/>
    <property type="match status" value="1"/>
</dbReference>
<keyword evidence="5 8" id="KW-1133">Transmembrane helix</keyword>
<evidence type="ECO:0000256" key="3">
    <source>
        <dbReference type="ARBA" id="ARBA00022692"/>
    </source>
</evidence>
<reference evidence="10" key="1">
    <citation type="submission" date="2019-11" db="UniProtKB">
        <authorList>
            <consortium name="WormBaseParasite"/>
        </authorList>
    </citation>
    <scope>IDENTIFICATION</scope>
</reference>
<dbReference type="AlphaFoldDB" id="A0A5K3EJH5"/>
<keyword evidence="3 8" id="KW-0812">Transmembrane</keyword>
<dbReference type="InterPro" id="IPR026160">
    <property type="entry name" value="Ric3"/>
</dbReference>
<evidence type="ECO:0000256" key="1">
    <source>
        <dbReference type="ARBA" id="ARBA00004586"/>
    </source>
</evidence>
<feature type="transmembrane region" description="Helical" evidence="8">
    <location>
        <begin position="5"/>
        <end position="23"/>
    </location>
</feature>
<dbReference type="GO" id="GO:0034394">
    <property type="term" value="P:protein localization to cell surface"/>
    <property type="evidence" value="ECO:0007669"/>
    <property type="project" value="TreeGrafter"/>
</dbReference>
<evidence type="ECO:0000313" key="10">
    <source>
        <dbReference type="WBParaSite" id="MCU_001005-RB"/>
    </source>
</evidence>
<evidence type="ECO:0000256" key="4">
    <source>
        <dbReference type="ARBA" id="ARBA00022824"/>
    </source>
</evidence>
<feature type="transmembrane region" description="Helical" evidence="8">
    <location>
        <begin position="64"/>
        <end position="85"/>
    </location>
</feature>